<dbReference type="GO" id="GO:0030203">
    <property type="term" value="P:glycosaminoglycan metabolic process"/>
    <property type="evidence" value="ECO:0007669"/>
    <property type="project" value="TreeGrafter"/>
</dbReference>
<dbReference type="AlphaFoldDB" id="A0AAP2GLX4"/>
<dbReference type="Gene3D" id="3.20.20.80">
    <property type="entry name" value="Glycosidases"/>
    <property type="match status" value="1"/>
</dbReference>
<feature type="signal peptide" evidence="7">
    <location>
        <begin position="1"/>
        <end position="29"/>
    </location>
</feature>
<dbReference type="PROSITE" id="PS51257">
    <property type="entry name" value="PROKAR_LIPOPROTEIN"/>
    <property type="match status" value="1"/>
</dbReference>
<evidence type="ECO:0000256" key="1">
    <source>
        <dbReference type="ARBA" id="ARBA00001231"/>
    </source>
</evidence>
<evidence type="ECO:0000256" key="7">
    <source>
        <dbReference type="SAM" id="SignalP"/>
    </source>
</evidence>
<feature type="domain" description="Glycoside hydrolase family 20 catalytic" evidence="8">
    <location>
        <begin position="173"/>
        <end position="363"/>
    </location>
</feature>
<evidence type="ECO:0000313" key="10">
    <source>
        <dbReference type="EMBL" id="MBT1700599.1"/>
    </source>
</evidence>
<evidence type="ECO:0000256" key="3">
    <source>
        <dbReference type="ARBA" id="ARBA00012663"/>
    </source>
</evidence>
<feature type="domain" description="Beta-hexosaminidase bacterial type N-terminal" evidence="9">
    <location>
        <begin position="39"/>
        <end position="170"/>
    </location>
</feature>
<keyword evidence="7" id="KW-0732">Signal</keyword>
<keyword evidence="5" id="KW-0326">Glycosidase</keyword>
<dbReference type="EMBL" id="JAHESF010000044">
    <property type="protein sequence ID" value="MBT1700599.1"/>
    <property type="molecule type" value="Genomic_DNA"/>
</dbReference>
<comment type="catalytic activity">
    <reaction evidence="1">
        <text>Hydrolysis of terminal non-reducing N-acetyl-D-hexosamine residues in N-acetyl-beta-D-hexosaminides.</text>
        <dbReference type="EC" id="3.2.1.52"/>
    </reaction>
</comment>
<dbReference type="GO" id="GO:0004563">
    <property type="term" value="F:beta-N-acetylhexosaminidase activity"/>
    <property type="evidence" value="ECO:0007669"/>
    <property type="project" value="UniProtKB-EC"/>
</dbReference>
<dbReference type="SUPFAM" id="SSF51445">
    <property type="entry name" value="(Trans)glycosidases"/>
    <property type="match status" value="1"/>
</dbReference>
<dbReference type="InterPro" id="IPR015882">
    <property type="entry name" value="HEX_bac_N"/>
</dbReference>
<dbReference type="Proteomes" id="UP001319200">
    <property type="component" value="Unassembled WGS sequence"/>
</dbReference>
<dbReference type="PRINTS" id="PR00738">
    <property type="entry name" value="GLHYDRLASE20"/>
</dbReference>
<dbReference type="Pfam" id="PF02838">
    <property type="entry name" value="Glyco_hydro_20b"/>
    <property type="match status" value="1"/>
</dbReference>
<dbReference type="PANTHER" id="PTHR22600">
    <property type="entry name" value="BETA-HEXOSAMINIDASE"/>
    <property type="match status" value="1"/>
</dbReference>
<name>A0AAP2GLX4_9BACT</name>
<evidence type="ECO:0000259" key="8">
    <source>
        <dbReference type="Pfam" id="PF00728"/>
    </source>
</evidence>
<feature type="domain" description="Glycoside hydrolase family 20 catalytic" evidence="8">
    <location>
        <begin position="371"/>
        <end position="509"/>
    </location>
</feature>
<reference evidence="10 11" key="1">
    <citation type="submission" date="2021-05" db="EMBL/GenBank/DDBJ databases">
        <title>A Polyphasic approach of four new species of the genus Ohtaekwangia: Ohtaekwangia histidinii sp. nov., Ohtaekwangia cretensis sp. nov., Ohtaekwangia indiensis sp. nov., Ohtaekwangia reichenbachii sp. nov. from diverse environment.</title>
        <authorList>
            <person name="Octaviana S."/>
        </authorList>
    </citation>
    <scope>NUCLEOTIDE SEQUENCE [LARGE SCALE GENOMIC DNA]</scope>
    <source>
        <strain evidence="10 11">PWU4</strain>
    </source>
</reference>
<dbReference type="InterPro" id="IPR029018">
    <property type="entry name" value="Hex-like_dom2"/>
</dbReference>
<evidence type="ECO:0000259" key="9">
    <source>
        <dbReference type="Pfam" id="PF02838"/>
    </source>
</evidence>
<comment type="caution">
    <text evidence="10">The sequence shown here is derived from an EMBL/GenBank/DDBJ whole genome shotgun (WGS) entry which is preliminary data.</text>
</comment>
<dbReference type="Pfam" id="PF00728">
    <property type="entry name" value="Glyco_hydro_20"/>
    <property type="match status" value="2"/>
</dbReference>
<dbReference type="SUPFAM" id="SSF55545">
    <property type="entry name" value="beta-N-acetylhexosaminidase-like domain"/>
    <property type="match status" value="1"/>
</dbReference>
<dbReference type="Gene3D" id="3.30.379.10">
    <property type="entry name" value="Chitobiase/beta-hexosaminidase domain 2-like"/>
    <property type="match status" value="1"/>
</dbReference>
<dbReference type="InterPro" id="IPR015883">
    <property type="entry name" value="Glyco_hydro_20_cat"/>
</dbReference>
<dbReference type="GO" id="GO:0016020">
    <property type="term" value="C:membrane"/>
    <property type="evidence" value="ECO:0007669"/>
    <property type="project" value="TreeGrafter"/>
</dbReference>
<comment type="similarity">
    <text evidence="2">Belongs to the glycosyl hydrolase 20 family.</text>
</comment>
<organism evidence="10 11">
    <name type="scientific">Chryseosolibacter histidini</name>
    <dbReference type="NCBI Taxonomy" id="2782349"/>
    <lineage>
        <taxon>Bacteria</taxon>
        <taxon>Pseudomonadati</taxon>
        <taxon>Bacteroidota</taxon>
        <taxon>Cytophagia</taxon>
        <taxon>Cytophagales</taxon>
        <taxon>Chryseotaleaceae</taxon>
        <taxon>Chryseosolibacter</taxon>
    </lineage>
</organism>
<dbReference type="RefSeq" id="WP_254169289.1">
    <property type="nucleotide sequence ID" value="NZ_JAHESF010000044.1"/>
</dbReference>
<feature type="active site" description="Proton donor" evidence="6">
    <location>
        <position position="360"/>
    </location>
</feature>
<feature type="chain" id="PRO_5042873430" description="beta-N-acetylhexosaminidase" evidence="7">
    <location>
        <begin position="30"/>
        <end position="546"/>
    </location>
</feature>
<gene>
    <name evidence="10" type="ORF">KK083_27165</name>
</gene>
<evidence type="ECO:0000256" key="5">
    <source>
        <dbReference type="ARBA" id="ARBA00023295"/>
    </source>
</evidence>
<evidence type="ECO:0000256" key="4">
    <source>
        <dbReference type="ARBA" id="ARBA00022801"/>
    </source>
</evidence>
<keyword evidence="11" id="KW-1185">Reference proteome</keyword>
<protein>
    <recommendedName>
        <fullName evidence="3">beta-N-acetylhexosaminidase</fullName>
        <ecNumber evidence="3">3.2.1.52</ecNumber>
    </recommendedName>
</protein>
<evidence type="ECO:0000313" key="11">
    <source>
        <dbReference type="Proteomes" id="UP001319200"/>
    </source>
</evidence>
<dbReference type="PANTHER" id="PTHR22600:SF57">
    <property type="entry name" value="BETA-N-ACETYLHEXOSAMINIDASE"/>
    <property type="match status" value="1"/>
</dbReference>
<dbReference type="GO" id="GO:0005975">
    <property type="term" value="P:carbohydrate metabolic process"/>
    <property type="evidence" value="ECO:0007669"/>
    <property type="project" value="InterPro"/>
</dbReference>
<accession>A0AAP2GLX4</accession>
<dbReference type="InterPro" id="IPR025705">
    <property type="entry name" value="Beta_hexosaminidase_sua/sub"/>
</dbReference>
<dbReference type="InterPro" id="IPR017853">
    <property type="entry name" value="GH"/>
</dbReference>
<evidence type="ECO:0000256" key="6">
    <source>
        <dbReference type="PIRSR" id="PIRSR625705-1"/>
    </source>
</evidence>
<dbReference type="EC" id="3.2.1.52" evidence="3"/>
<dbReference type="CDD" id="cd06568">
    <property type="entry name" value="GH20_SpHex_like"/>
    <property type="match status" value="1"/>
</dbReference>
<evidence type="ECO:0000256" key="2">
    <source>
        <dbReference type="ARBA" id="ARBA00006285"/>
    </source>
</evidence>
<proteinExistence type="inferred from homology"/>
<sequence>MQQNITRTFYSLMLVSALAGLTSCGSKSASPEAKAAFENVIPMPVSATTSGSAFFITDETVIIADSSQEVRAAGEYLAALLRPATGFELPVGGENTAAAIRLSISGSDAQLGAEGYELTVGEDEVKIVANQPAGLFNGIQTLRQLLPEKIEKREKQQGPWEIAGGTIRDYPEYAWRGTMLDVARHFFSVEDVKRYIDLASYYKMNVLHLHLSDDQGWRIEIKSWPNLTKVGGSTEVGGGEGGYYTQAQYSDIVAYAQSRYMTVIPEIDMPGHINAALASYAELNPGLPIKREAGGPVNPAQAESQELNAKPVPGQLYTGIQVGFSTLSAKKEITFKFVDDVLRELAAITPGPYLHIGGDEAAVTKKEDYIVFINRFREMVRAHGKKMIGWEEIAQGDIDSAVVVQYWNSQKYARMAAEKGAKLLFSPAKKVYLDMQYDSTTKLGLHWAAYIEADSSYIWDPATYVEGISKEQIVGVEAPLWTETIANMNDLEYMVFPRLPGVAEIGWSASRSRSWTEYKARVGRQARRWKEMEIDYYPSPLIQWVE</sequence>
<keyword evidence="4" id="KW-0378">Hydrolase</keyword>